<name>A0A2D0NBC0_FLAN2</name>
<evidence type="ECO:0000259" key="2">
    <source>
        <dbReference type="Pfam" id="PF05532"/>
    </source>
</evidence>
<gene>
    <name evidence="3" type="ORF">CRP01_18740</name>
</gene>
<dbReference type="PANTHER" id="PTHR34977:SF1">
    <property type="entry name" value="UPF0337 PROTEIN YJBJ"/>
    <property type="match status" value="1"/>
</dbReference>
<comment type="caution">
    <text evidence="3">The sequence shown here is derived from an EMBL/GenBank/DDBJ whole genome shotgun (WGS) entry which is preliminary data.</text>
</comment>
<dbReference type="InterPro" id="IPR008462">
    <property type="entry name" value="CsbD"/>
</dbReference>
<dbReference type="RefSeq" id="WP_099151610.1">
    <property type="nucleotide sequence ID" value="NZ_PDUD01000023.1"/>
</dbReference>
<dbReference type="EMBL" id="PDUD01000023">
    <property type="protein sequence ID" value="PHN05063.1"/>
    <property type="molecule type" value="Genomic_DNA"/>
</dbReference>
<keyword evidence="4" id="KW-1185">Reference proteome</keyword>
<dbReference type="InterPro" id="IPR036629">
    <property type="entry name" value="YjbJ_sf"/>
</dbReference>
<organism evidence="3 4">
    <name type="scientific">Flavilitoribacter nigricans (strain ATCC 23147 / DSM 23189 / NBRC 102662 / NCIMB 1420 / SS-2)</name>
    <name type="common">Lewinella nigricans</name>
    <dbReference type="NCBI Taxonomy" id="1122177"/>
    <lineage>
        <taxon>Bacteria</taxon>
        <taxon>Pseudomonadati</taxon>
        <taxon>Bacteroidota</taxon>
        <taxon>Saprospiria</taxon>
        <taxon>Saprospirales</taxon>
        <taxon>Lewinellaceae</taxon>
        <taxon>Flavilitoribacter</taxon>
    </lineage>
</organism>
<dbReference type="Gene3D" id="1.10.1470.10">
    <property type="entry name" value="YjbJ"/>
    <property type="match status" value="1"/>
</dbReference>
<dbReference type="Pfam" id="PF05532">
    <property type="entry name" value="CsbD"/>
    <property type="match status" value="1"/>
</dbReference>
<comment type="similarity">
    <text evidence="1">Belongs to the UPF0337 (CsbD) family.</text>
</comment>
<proteinExistence type="inferred from homology"/>
<evidence type="ECO:0000313" key="4">
    <source>
        <dbReference type="Proteomes" id="UP000223913"/>
    </source>
</evidence>
<dbReference type="OrthoDB" id="9796058at2"/>
<evidence type="ECO:0000313" key="3">
    <source>
        <dbReference type="EMBL" id="PHN05063.1"/>
    </source>
</evidence>
<evidence type="ECO:0000256" key="1">
    <source>
        <dbReference type="ARBA" id="ARBA00009129"/>
    </source>
</evidence>
<protein>
    <submittedName>
        <fullName evidence="3">General stress protein CsbD</fullName>
    </submittedName>
</protein>
<accession>A0A2D0NBC0</accession>
<feature type="domain" description="CsbD-like" evidence="2">
    <location>
        <begin position="6"/>
        <end position="58"/>
    </location>
</feature>
<dbReference type="Proteomes" id="UP000223913">
    <property type="component" value="Unassembled WGS sequence"/>
</dbReference>
<dbReference type="InterPro" id="IPR050423">
    <property type="entry name" value="UPF0337_stress_rsp"/>
</dbReference>
<dbReference type="PANTHER" id="PTHR34977">
    <property type="entry name" value="UPF0337 PROTEIN YJBJ"/>
    <property type="match status" value="1"/>
</dbReference>
<sequence length="63" mass="7432">MSATTDRIRGNWNQIKGKLKEEYGELTDNDLMYQEGKEDQLLGRIQERTGKSKQEIKDFIDRI</sequence>
<dbReference type="AlphaFoldDB" id="A0A2D0NBC0"/>
<dbReference type="SUPFAM" id="SSF69047">
    <property type="entry name" value="Hypothetical protein YjbJ"/>
    <property type="match status" value="1"/>
</dbReference>
<reference evidence="3 4" key="1">
    <citation type="submission" date="2017-10" db="EMBL/GenBank/DDBJ databases">
        <title>The draft genome sequence of Lewinella nigricans NBRC 102662.</title>
        <authorList>
            <person name="Wang K."/>
        </authorList>
    </citation>
    <scope>NUCLEOTIDE SEQUENCE [LARGE SCALE GENOMIC DNA]</scope>
    <source>
        <strain evidence="3 4">NBRC 102662</strain>
    </source>
</reference>